<dbReference type="SUPFAM" id="SSF51556">
    <property type="entry name" value="Metallo-dependent hydrolases"/>
    <property type="match status" value="1"/>
</dbReference>
<evidence type="ECO:0000256" key="6">
    <source>
        <dbReference type="ARBA" id="ARBA00023080"/>
    </source>
</evidence>
<dbReference type="EMBL" id="JARBDR010000903">
    <property type="protein sequence ID" value="KAJ8304468.1"/>
    <property type="molecule type" value="Genomic_DNA"/>
</dbReference>
<feature type="domain" description="Adenosine deaminase" evidence="8">
    <location>
        <begin position="20"/>
        <end position="292"/>
    </location>
</feature>
<dbReference type="PANTHER" id="PTHR11409:SF42">
    <property type="entry name" value="ADENOSINE DEAMINASE-LIKE PROTEIN"/>
    <property type="match status" value="1"/>
</dbReference>
<evidence type="ECO:0000313" key="10">
    <source>
        <dbReference type="Proteomes" id="UP001217089"/>
    </source>
</evidence>
<comment type="similarity">
    <text evidence="2">Belongs to the metallo-dependent hydrolases superfamily. Adenosine and AMP deaminases family.</text>
</comment>
<dbReference type="CDD" id="cd00443">
    <property type="entry name" value="ADA_AMPD"/>
    <property type="match status" value="1"/>
</dbReference>
<keyword evidence="4" id="KW-0378">Hydrolase</keyword>
<keyword evidence="3" id="KW-0479">Metal-binding</keyword>
<evidence type="ECO:0000256" key="7">
    <source>
        <dbReference type="ARBA" id="ARBA00048787"/>
    </source>
</evidence>
<protein>
    <recommendedName>
        <fullName evidence="8">Adenosine deaminase domain-containing protein</fullName>
    </recommendedName>
</protein>
<dbReference type="Gene3D" id="3.20.20.140">
    <property type="entry name" value="Metal-dependent hydrolases"/>
    <property type="match status" value="1"/>
</dbReference>
<dbReference type="InterPro" id="IPR001365">
    <property type="entry name" value="A_deaminase_dom"/>
</dbReference>
<organism evidence="9 10">
    <name type="scientific">Tegillarca granosa</name>
    <name type="common">Malaysian cockle</name>
    <name type="synonym">Anadara granosa</name>
    <dbReference type="NCBI Taxonomy" id="220873"/>
    <lineage>
        <taxon>Eukaryota</taxon>
        <taxon>Metazoa</taxon>
        <taxon>Spiralia</taxon>
        <taxon>Lophotrochozoa</taxon>
        <taxon>Mollusca</taxon>
        <taxon>Bivalvia</taxon>
        <taxon>Autobranchia</taxon>
        <taxon>Pteriomorphia</taxon>
        <taxon>Arcoida</taxon>
        <taxon>Arcoidea</taxon>
        <taxon>Arcidae</taxon>
        <taxon>Tegillarca</taxon>
    </lineage>
</organism>
<name>A0ABQ9EMI2_TEGGR</name>
<evidence type="ECO:0000256" key="2">
    <source>
        <dbReference type="ARBA" id="ARBA00006676"/>
    </source>
</evidence>
<dbReference type="InterPro" id="IPR032466">
    <property type="entry name" value="Metal_Hydrolase"/>
</dbReference>
<keyword evidence="10" id="KW-1185">Reference proteome</keyword>
<proteinExistence type="inferred from homology"/>
<gene>
    <name evidence="9" type="ORF">KUTeg_018051</name>
</gene>
<evidence type="ECO:0000313" key="9">
    <source>
        <dbReference type="EMBL" id="KAJ8304468.1"/>
    </source>
</evidence>
<dbReference type="Pfam" id="PF00962">
    <property type="entry name" value="A_deaminase"/>
    <property type="match status" value="1"/>
</dbReference>
<comment type="cofactor">
    <cofactor evidence="1">
        <name>Zn(2+)</name>
        <dbReference type="ChEBI" id="CHEBI:29105"/>
    </cofactor>
</comment>
<evidence type="ECO:0000259" key="8">
    <source>
        <dbReference type="Pfam" id="PF00962"/>
    </source>
</evidence>
<evidence type="ECO:0000256" key="4">
    <source>
        <dbReference type="ARBA" id="ARBA00022801"/>
    </source>
</evidence>
<comment type="caution">
    <text evidence="9">The sequence shown here is derived from an EMBL/GenBank/DDBJ whole genome shotgun (WGS) entry which is preliminary data.</text>
</comment>
<dbReference type="InterPro" id="IPR006330">
    <property type="entry name" value="Ado/ade_deaminase"/>
</dbReference>
<dbReference type="Proteomes" id="UP001217089">
    <property type="component" value="Unassembled WGS sequence"/>
</dbReference>
<dbReference type="PANTHER" id="PTHR11409">
    <property type="entry name" value="ADENOSINE DEAMINASE"/>
    <property type="match status" value="1"/>
</dbReference>
<keyword evidence="6" id="KW-0546">Nucleotide metabolism</keyword>
<sequence length="305" mass="34417">MKLVIFLIVRPAKDQDPGMYDYATNCEELHAHINGSITRDIIQEFAAENVKYIELRSTPREVTQTGMTKDLYIESIMRAIEDSKSEDLDIIVKFILAIDRRNGVEVGKQTLDLAEKYRNQSNGTVVGLDLSGDPAVGDARDFIPIFKDAKNRGIKLALHLAEVPAISETLEILKILPDRIGHGTCLQPETGGSQELVDFVYKHQIPLELCLTSNLIGQTVDHLDNHHFKYWYDKGHPCIICTDDKGVFSTSLSEEYAIAKETFDLSQTDVWDLSYNSIDHIFADSNVKQTLKQIWSNEKSKVMSI</sequence>
<evidence type="ECO:0000256" key="5">
    <source>
        <dbReference type="ARBA" id="ARBA00022833"/>
    </source>
</evidence>
<comment type="catalytic activity">
    <reaction evidence="7">
        <text>N(6)-methyl-AMP + H2O + H(+) = IMP + methylamine</text>
        <dbReference type="Rhea" id="RHEA:16001"/>
        <dbReference type="ChEBI" id="CHEBI:15377"/>
        <dbReference type="ChEBI" id="CHEBI:15378"/>
        <dbReference type="ChEBI" id="CHEBI:58053"/>
        <dbReference type="ChEBI" id="CHEBI:59338"/>
        <dbReference type="ChEBI" id="CHEBI:144842"/>
    </reaction>
    <physiologicalReaction direction="left-to-right" evidence="7">
        <dbReference type="Rhea" id="RHEA:16002"/>
    </physiologicalReaction>
</comment>
<evidence type="ECO:0000256" key="1">
    <source>
        <dbReference type="ARBA" id="ARBA00001947"/>
    </source>
</evidence>
<reference evidence="9 10" key="1">
    <citation type="submission" date="2022-12" db="EMBL/GenBank/DDBJ databases">
        <title>Chromosome-level genome of Tegillarca granosa.</title>
        <authorList>
            <person name="Kim J."/>
        </authorList>
    </citation>
    <scope>NUCLEOTIDE SEQUENCE [LARGE SCALE GENOMIC DNA]</scope>
    <source>
        <strain evidence="9">Teg-2019</strain>
        <tissue evidence="9">Adductor muscle</tissue>
    </source>
</reference>
<accession>A0ABQ9EMI2</accession>
<keyword evidence="5" id="KW-0862">Zinc</keyword>
<evidence type="ECO:0000256" key="3">
    <source>
        <dbReference type="ARBA" id="ARBA00022723"/>
    </source>
</evidence>